<dbReference type="Proteomes" id="UP000054270">
    <property type="component" value="Unassembled WGS sequence"/>
</dbReference>
<feature type="compositionally biased region" description="Basic and acidic residues" evidence="1">
    <location>
        <begin position="653"/>
        <end position="663"/>
    </location>
</feature>
<name>A0A0D2M650_HYPSF</name>
<feature type="region of interest" description="Disordered" evidence="1">
    <location>
        <begin position="451"/>
        <end position="677"/>
    </location>
</feature>
<dbReference type="OMA" id="WANADQA"/>
<proteinExistence type="predicted"/>
<feature type="compositionally biased region" description="Polar residues" evidence="1">
    <location>
        <begin position="488"/>
        <end position="511"/>
    </location>
</feature>
<evidence type="ECO:0000313" key="3">
    <source>
        <dbReference type="Proteomes" id="UP000054270"/>
    </source>
</evidence>
<accession>A0A0D2M650</accession>
<feature type="compositionally biased region" description="Low complexity" evidence="1">
    <location>
        <begin position="539"/>
        <end position="559"/>
    </location>
</feature>
<keyword evidence="3" id="KW-1185">Reference proteome</keyword>
<sequence length="746" mass="81962">MTRWRDHKDKRGVKATKYVFTTTQEKILYDYGWELEQNIDTIAKGRNLKNNSHVTAWKKKNASTIIDLPEFKTLDLSEHSLATWLTAIVTWLTNYFNRYVAKVSTTVDTLQHARGLHSTRDGRSADKVLRSLGLFAGDLTPKEFFARENADLLKGRTEEILESRGNKFPHGAARNMALAELWDELTSLVKDDWKERAQALVEDVSLNRQQFPVLINEALQAICDRGRLGNALVSLHYAYRDDAGGLECGCTYAGTDVSTGKRINTEMNDHEQWHAQWRDYAEQNLPTPLPLKATSIKRKVDGTPLFPDIDTAKSAPEDVANVIEEYITALWAKASPASRGDRVLWTAIAQDPEMFYDEDQFKLPCPLKPAREMVRNLGHMYQLVAYLQDLQKQGTGFNFYRRSELPSDGSSDEMDYSKTSVAVKQLPGRAQKITPLPKVLATIDKTLTAAASTTTSRSANEAPAPMSSQPTDDVRIAEPPTAAPDKTVTATARTTSRLANDASAPTSSQPTDDVRIAEPPAAAPAAVAATTTSQSANEAPATTSSQPTAAAATTSGSTTVKLLGSSTDDASRPPVDSDPGLVTIQPAKDQAPAAAPTSITANTNTTTTTTTMASEQSVAKRSRGRPPKPENANKEKSVSTRKRKRDTTTVPGVEKELRSRDPKPVIPESMPARPAKKKKKVVWWRKTRTGREVPYYELSDWDSGDDTRLPDKGDQPTVLPDKGDQPTVDGKPPGKDDEAGIQIIFF</sequence>
<feature type="compositionally biased region" description="Low complexity" evidence="1">
    <location>
        <begin position="585"/>
        <end position="614"/>
    </location>
</feature>
<dbReference type="AlphaFoldDB" id="A0A0D2M650"/>
<feature type="region of interest" description="Disordered" evidence="1">
    <location>
        <begin position="694"/>
        <end position="741"/>
    </location>
</feature>
<feature type="compositionally biased region" description="Basic and acidic residues" evidence="1">
    <location>
        <begin position="705"/>
        <end position="714"/>
    </location>
</feature>
<evidence type="ECO:0000313" key="2">
    <source>
        <dbReference type="EMBL" id="KJA18633.1"/>
    </source>
</evidence>
<evidence type="ECO:0000256" key="1">
    <source>
        <dbReference type="SAM" id="MobiDB-lite"/>
    </source>
</evidence>
<dbReference type="OrthoDB" id="3063186at2759"/>
<feature type="compositionally biased region" description="Basic and acidic residues" evidence="1">
    <location>
        <begin position="627"/>
        <end position="638"/>
    </location>
</feature>
<dbReference type="STRING" id="945553.A0A0D2M650"/>
<dbReference type="EMBL" id="KN817586">
    <property type="protein sequence ID" value="KJA18633.1"/>
    <property type="molecule type" value="Genomic_DNA"/>
</dbReference>
<feature type="compositionally biased region" description="Low complexity" evidence="1">
    <location>
        <begin position="517"/>
        <end position="532"/>
    </location>
</feature>
<protein>
    <submittedName>
        <fullName evidence="2">Uncharacterized protein</fullName>
    </submittedName>
</protein>
<reference evidence="3" key="1">
    <citation type="submission" date="2014-04" db="EMBL/GenBank/DDBJ databases">
        <title>Evolutionary Origins and Diversification of the Mycorrhizal Mutualists.</title>
        <authorList>
            <consortium name="DOE Joint Genome Institute"/>
            <consortium name="Mycorrhizal Genomics Consortium"/>
            <person name="Kohler A."/>
            <person name="Kuo A."/>
            <person name="Nagy L.G."/>
            <person name="Floudas D."/>
            <person name="Copeland A."/>
            <person name="Barry K.W."/>
            <person name="Cichocki N."/>
            <person name="Veneault-Fourrey C."/>
            <person name="LaButti K."/>
            <person name="Lindquist E.A."/>
            <person name="Lipzen A."/>
            <person name="Lundell T."/>
            <person name="Morin E."/>
            <person name="Murat C."/>
            <person name="Riley R."/>
            <person name="Ohm R."/>
            <person name="Sun H."/>
            <person name="Tunlid A."/>
            <person name="Henrissat B."/>
            <person name="Grigoriev I.V."/>
            <person name="Hibbett D.S."/>
            <person name="Martin F."/>
        </authorList>
    </citation>
    <scope>NUCLEOTIDE SEQUENCE [LARGE SCALE GENOMIC DNA]</scope>
    <source>
        <strain evidence="3">FD-334 SS-4</strain>
    </source>
</reference>
<organism evidence="2 3">
    <name type="scientific">Hypholoma sublateritium (strain FD-334 SS-4)</name>
    <dbReference type="NCBI Taxonomy" id="945553"/>
    <lineage>
        <taxon>Eukaryota</taxon>
        <taxon>Fungi</taxon>
        <taxon>Dikarya</taxon>
        <taxon>Basidiomycota</taxon>
        <taxon>Agaricomycotina</taxon>
        <taxon>Agaricomycetes</taxon>
        <taxon>Agaricomycetidae</taxon>
        <taxon>Agaricales</taxon>
        <taxon>Agaricineae</taxon>
        <taxon>Strophariaceae</taxon>
        <taxon>Hypholoma</taxon>
    </lineage>
</organism>
<gene>
    <name evidence="2" type="ORF">HYPSUDRAFT_56982</name>
</gene>